<proteinExistence type="predicted"/>
<dbReference type="Pfam" id="PF13372">
    <property type="entry name" value="Alginate_exp"/>
    <property type="match status" value="1"/>
</dbReference>
<sequence length="517" mass="58736">MGAPPAGAAPGTPKADAPGGSANPASKASEEKKVDWKKVPVVAKRPPTGWWSVPQSGPGYYSLCDAVQGNYRDAPPKFPRGQFSLNSTPYFDYDYRYLEDPKNTQHEWSDCYKRLHFGPEGNWLFSTGGEVRDRYMNELSSRGSGTNNFYNNFRVRAYGDLWYKDQFRVFVDFMDTEIFGNSLPPNPNDASGPELQNAFVEAKVGDPFGGPLSVRVGRQELLYGSQRLISPPDWANTRRTFQGAKAFWSTEQWSVDAFWVQPVVQNLDKFDSVDNNRNLFGLWTTYRPKAGTFFDLYYLGLAQGNTTTNNGDIHTFGSRYTGDVDKHFLYDFEGAVQFGERGTRHNLAKMMVAGLGWRFTEVPWTPHVWVYYDYASGDKDPTGRAGSNRTFNQLFPQGHNYFGYLDLVARQNIHDLNLQVSVTPQPWMNLSMQYHSFNLDSTRDALYNARGQAIRQDRTGRSGNAVGEELDLLALFHLTAHQDFMIGYSKFFGGTFWKRTGNPNNVELFYAQYSLKW</sequence>
<name>A0ABS5C3T1_9BACT</name>
<gene>
    <name evidence="3" type="ORF">J8F10_35835</name>
</gene>
<dbReference type="EMBL" id="JAGKQQ010000002">
    <property type="protein sequence ID" value="MBP3960626.1"/>
    <property type="molecule type" value="Genomic_DNA"/>
</dbReference>
<evidence type="ECO:0000256" key="1">
    <source>
        <dbReference type="SAM" id="MobiDB-lite"/>
    </source>
</evidence>
<comment type="caution">
    <text evidence="3">The sequence shown here is derived from an EMBL/GenBank/DDBJ whole genome shotgun (WGS) entry which is preliminary data.</text>
</comment>
<reference evidence="3 4" key="1">
    <citation type="submission" date="2021-04" db="EMBL/GenBank/DDBJ databases">
        <authorList>
            <person name="Ivanova A."/>
        </authorList>
    </citation>
    <scope>NUCLEOTIDE SEQUENCE [LARGE SCALE GENOMIC DNA]</scope>
    <source>
        <strain evidence="3 4">G18</strain>
    </source>
</reference>
<feature type="region of interest" description="Disordered" evidence="1">
    <location>
        <begin position="1"/>
        <end position="39"/>
    </location>
</feature>
<evidence type="ECO:0000259" key="2">
    <source>
        <dbReference type="Pfam" id="PF13372"/>
    </source>
</evidence>
<feature type="domain" description="Alginate export" evidence="2">
    <location>
        <begin position="126"/>
        <end position="504"/>
    </location>
</feature>
<feature type="compositionally biased region" description="Low complexity" evidence="1">
    <location>
        <begin position="1"/>
        <end position="20"/>
    </location>
</feature>
<keyword evidence="4" id="KW-1185">Reference proteome</keyword>
<protein>
    <submittedName>
        <fullName evidence="3">Alginate export family protein</fullName>
    </submittedName>
</protein>
<feature type="compositionally biased region" description="Basic and acidic residues" evidence="1">
    <location>
        <begin position="28"/>
        <end position="38"/>
    </location>
</feature>
<dbReference type="Gene3D" id="2.40.160.100">
    <property type="match status" value="1"/>
</dbReference>
<accession>A0ABS5C3T1</accession>
<dbReference type="InterPro" id="IPR025388">
    <property type="entry name" value="Alginate_export_dom"/>
</dbReference>
<dbReference type="Proteomes" id="UP000676565">
    <property type="component" value="Unassembled WGS sequence"/>
</dbReference>
<dbReference type="RefSeq" id="WP_210662850.1">
    <property type="nucleotide sequence ID" value="NZ_JAGKQQ010000002.1"/>
</dbReference>
<evidence type="ECO:0000313" key="4">
    <source>
        <dbReference type="Proteomes" id="UP000676565"/>
    </source>
</evidence>
<organism evidence="3 4">
    <name type="scientific">Gemmata palustris</name>
    <dbReference type="NCBI Taxonomy" id="2822762"/>
    <lineage>
        <taxon>Bacteria</taxon>
        <taxon>Pseudomonadati</taxon>
        <taxon>Planctomycetota</taxon>
        <taxon>Planctomycetia</taxon>
        <taxon>Gemmatales</taxon>
        <taxon>Gemmataceae</taxon>
        <taxon>Gemmata</taxon>
    </lineage>
</organism>
<evidence type="ECO:0000313" key="3">
    <source>
        <dbReference type="EMBL" id="MBP3960626.1"/>
    </source>
</evidence>
<dbReference type="InterPro" id="IPR053728">
    <property type="entry name" value="Alginate_Permeability_Chnl"/>
</dbReference>